<dbReference type="RefSeq" id="WP_315641995.1">
    <property type="nucleotide sequence ID" value="NZ_JBBWYZ010000005.1"/>
</dbReference>
<dbReference type="Proteomes" id="UP001387447">
    <property type="component" value="Unassembled WGS sequence"/>
</dbReference>
<proteinExistence type="predicted"/>
<protein>
    <submittedName>
        <fullName evidence="1">Uncharacterized protein</fullName>
    </submittedName>
</protein>
<reference evidence="1 2" key="1">
    <citation type="journal article" date="2024" name="Front. Microbiol.">
        <title>Transcriptomic insights into the dominance of two phototrophs throughout the water column of a tropical hypersaline-alkaline crater lake (Dziani Dzaha, Mayotte).</title>
        <authorList>
            <person name="Duperron S."/>
            <person name="Halary S."/>
            <person name="Bouly J.-P."/>
            <person name="Roussel T."/>
            <person name="Hugoni M."/>
            <person name="Bruto M."/>
            <person name="Oger P."/>
            <person name="Duval C."/>
            <person name="Woo A."/>
            <person name="Jezequiel D."/>
            <person name="Ader M."/>
            <person name="Leboulanger C."/>
            <person name="Agogue H."/>
            <person name="Grossi V."/>
            <person name="Trousselier M."/>
            <person name="Bernard C."/>
        </authorList>
    </citation>
    <scope>NUCLEOTIDE SEQUENCE [LARGE SCALE GENOMIC DNA]</scope>
    <source>
        <strain evidence="1 2">PMC 851.14</strain>
    </source>
</reference>
<gene>
    <name evidence="1" type="ORF">AAEJ74_06775</name>
</gene>
<keyword evidence="2" id="KW-1185">Reference proteome</keyword>
<accession>A0ABU9EJ47</accession>
<dbReference type="EMBL" id="JBBWYZ010000005">
    <property type="protein sequence ID" value="MEK9511404.1"/>
    <property type="molecule type" value="Genomic_DNA"/>
</dbReference>
<name>A0ABU9EJ47_LIMFS</name>
<evidence type="ECO:0000313" key="1">
    <source>
        <dbReference type="EMBL" id="MEK9511404.1"/>
    </source>
</evidence>
<evidence type="ECO:0000313" key="2">
    <source>
        <dbReference type="Proteomes" id="UP001387447"/>
    </source>
</evidence>
<organism evidence="1 2">
    <name type="scientific">Limnospira fusiformis PMC 851.14</name>
    <dbReference type="NCBI Taxonomy" id="2219512"/>
    <lineage>
        <taxon>Bacteria</taxon>
        <taxon>Bacillati</taxon>
        <taxon>Cyanobacteriota</taxon>
        <taxon>Cyanophyceae</taxon>
        <taxon>Oscillatoriophycideae</taxon>
        <taxon>Oscillatoriales</taxon>
        <taxon>Sirenicapillariaceae</taxon>
        <taxon>Limnospira</taxon>
    </lineage>
</organism>
<sequence length="24" mass="2734">MKYGKVTVAAEPRYTSQECSNWGQ</sequence>
<comment type="caution">
    <text evidence="1">The sequence shown here is derived from an EMBL/GenBank/DDBJ whole genome shotgun (WGS) entry which is preliminary data.</text>
</comment>